<keyword evidence="9" id="KW-0927">Auxin signaling pathway</keyword>
<dbReference type="PROSITE" id="PS00107">
    <property type="entry name" value="PROTEIN_KINASE_ATP"/>
    <property type="match status" value="1"/>
</dbReference>
<evidence type="ECO:0000259" key="12">
    <source>
        <dbReference type="PROSITE" id="PS50011"/>
    </source>
</evidence>
<keyword evidence="7 13" id="KW-0418">Kinase</keyword>
<keyword evidence="6 10" id="KW-0547">Nucleotide-binding</keyword>
<dbReference type="SMART" id="SM00666">
    <property type="entry name" value="PB1"/>
    <property type="match status" value="1"/>
</dbReference>
<feature type="binding site" evidence="10">
    <location>
        <position position="1027"/>
    </location>
    <ligand>
        <name>ATP</name>
        <dbReference type="ChEBI" id="CHEBI:30616"/>
    </ligand>
</feature>
<dbReference type="InterPro" id="IPR001245">
    <property type="entry name" value="Ser-Thr/Tyr_kinase_cat_dom"/>
</dbReference>
<dbReference type="InterPro" id="IPR000719">
    <property type="entry name" value="Prot_kinase_dom"/>
</dbReference>
<dbReference type="Pfam" id="PF00564">
    <property type="entry name" value="PB1"/>
    <property type="match status" value="1"/>
</dbReference>
<dbReference type="InterPro" id="IPR011009">
    <property type="entry name" value="Kinase-like_dom_sf"/>
</dbReference>
<keyword evidence="8 10" id="KW-0067">ATP-binding</keyword>
<feature type="compositionally biased region" description="Basic and acidic residues" evidence="11">
    <location>
        <begin position="751"/>
        <end position="761"/>
    </location>
</feature>
<comment type="caution">
    <text evidence="13">The sequence shown here is derived from an EMBL/GenBank/DDBJ whole genome shotgun (WGS) entry which is preliminary data.</text>
</comment>
<evidence type="ECO:0000256" key="10">
    <source>
        <dbReference type="PROSITE-ProRule" id="PRU10141"/>
    </source>
</evidence>
<dbReference type="GO" id="GO:0004674">
    <property type="term" value="F:protein serine/threonine kinase activity"/>
    <property type="evidence" value="ECO:0007669"/>
    <property type="project" value="UniProtKB-KW"/>
</dbReference>
<dbReference type="Pfam" id="PF07714">
    <property type="entry name" value="PK_Tyr_Ser-Thr"/>
    <property type="match status" value="1"/>
</dbReference>
<dbReference type="FunFam" id="1.10.510.10:FF:000142">
    <property type="entry name" value="Octicosapeptide/phox/Bem1p domain kinase superfamily protein"/>
    <property type="match status" value="1"/>
</dbReference>
<dbReference type="InterPro" id="IPR017441">
    <property type="entry name" value="Protein_kinase_ATP_BS"/>
</dbReference>
<dbReference type="SUPFAM" id="SSF56112">
    <property type="entry name" value="Protein kinase-like (PK-like)"/>
    <property type="match status" value="1"/>
</dbReference>
<dbReference type="PROSITE" id="PS50011">
    <property type="entry name" value="PROTEIN_KINASE_DOM"/>
    <property type="match status" value="1"/>
</dbReference>
<keyword evidence="3" id="KW-0723">Serine/threonine-protein kinase</keyword>
<evidence type="ECO:0000256" key="5">
    <source>
        <dbReference type="ARBA" id="ARBA00022679"/>
    </source>
</evidence>
<keyword evidence="5 13" id="KW-0808">Transferase</keyword>
<feature type="domain" description="Protein kinase" evidence="12">
    <location>
        <begin position="999"/>
        <end position="1269"/>
    </location>
</feature>
<evidence type="ECO:0000313" key="13">
    <source>
        <dbReference type="EMBL" id="PIN22757.1"/>
    </source>
</evidence>
<evidence type="ECO:0000256" key="2">
    <source>
        <dbReference type="ARBA" id="ARBA00022490"/>
    </source>
</evidence>
<comment type="subcellular location">
    <subcellularLocation>
        <location evidence="1">Cytoplasm</location>
    </subcellularLocation>
</comment>
<keyword evidence="4" id="KW-0597">Phosphoprotein</keyword>
<dbReference type="FunFam" id="3.10.20.90:FF:000058">
    <property type="entry name" value="Octicosapeptide/phox/Bem1p domain kinase superfamily protein"/>
    <property type="match status" value="1"/>
</dbReference>
<dbReference type="GO" id="GO:0005737">
    <property type="term" value="C:cytoplasm"/>
    <property type="evidence" value="ECO:0007669"/>
    <property type="project" value="UniProtKB-SubCell"/>
</dbReference>
<dbReference type="Gene3D" id="3.10.20.90">
    <property type="entry name" value="Phosphatidylinositol 3-kinase Catalytic Subunit, Chain A, domain 1"/>
    <property type="match status" value="1"/>
</dbReference>
<dbReference type="PROSITE" id="PS00108">
    <property type="entry name" value="PROTEIN_KINASE_ST"/>
    <property type="match status" value="1"/>
</dbReference>
<keyword evidence="2" id="KW-0963">Cytoplasm</keyword>
<dbReference type="PANTHER" id="PTHR23257:SF842">
    <property type="entry name" value="KINASE SUPERFAMILY WITH OCTICOSAPEPTIDE_PHOX_BEM1P DOMAIN-CONTAINING PROTEIN"/>
    <property type="match status" value="1"/>
</dbReference>
<evidence type="ECO:0000256" key="8">
    <source>
        <dbReference type="ARBA" id="ARBA00022840"/>
    </source>
</evidence>
<evidence type="ECO:0000256" key="4">
    <source>
        <dbReference type="ARBA" id="ARBA00022553"/>
    </source>
</evidence>
<dbReference type="CDD" id="cd13999">
    <property type="entry name" value="STKc_MAP3K-like"/>
    <property type="match status" value="1"/>
</dbReference>
<sequence>MQLSTFTNFAETVTGEAPRLGSQWTQQDSVDTMYGNGVPAWKNANNNVSIQTGEEFSMKFLHEGAASRGVTAVHGVSSNYEERVGVPHVQDRQTVYEELARVLGLRRMDSECASDTTEFASARGSTTQIDNGVYASNESMHYRDIGVNEHRPSKSIAEACNEQANSVPIVPLLSESDSSKSLYSSGLGVSDGSQSAKIKLLCSFGGKILPRPSDGKLRYVGGETRIISIRKNLSWEELVKKTTGLCNQPHAIKYQLPGEDLDALISVSSDEDLQNMIDEYYGVDKPEGSQRLRIFLIPFSESETSVTPDTSFIQEGNTDYQYVVAVNGIVETDPSPQKYCSRESSASEMGHVPNAENNPRYDKVFPFPAHPLEVYDAPGVPGLTECFNESQKLIRPPPLSPLPVEQADIKNAMATVYRNNSPLGSIEGPALLSTALPLRTEDSICHTATHHHTPQLAVNLMNSHDTVNKHDIVQPNVTSQLILGEKLPPQRLEQNNSNLELCSQEGVSIVEMGFNLENLHPQPHNLVEIMPVSADSINRYHGMPHAFSDSKLQEQGRTSAYSSQEGITQSFSLNLGRSESSSYIVSALEKPVQLYENVGLINTQIQAKALNAEPTIPVTGVTSLSSPIGSEALSKFEVIHKDISSTVGKDQLAKEDLRHKNPKLKHHDNECVSNFERKNKRDDNSHPLSSGENFCISKSPVGAKELSKGLENVNFEPVSQVCLDGQKQDSKVSSSLAPASSHDALTPSNHSELEQSRKNDFGRTSTGVTPGNPESYSSWANNSEVAGLIHSSQEQSHDNSRYGFLTNGLSNGLVPPQSNSSQPFDGSWNIGCQELRVRGHEDLDATVSVDNTGWSRIPPNSALFGREVSLLDDDLSNYSGNKIKKSDHVGISNEHQKLQEDAQIDSIKQQQQKPVPAAQDANYNFSHTEFPSNTVTGVSDAPEVEILSPCATEADSAFQNSDSEDVNADSRGDDLFSDALIAEMEAGIYGLQIIKNADLEELRELGSGTYGTVYYGKWRGTDVAIKKIKKTCFSGRSEERDRLAKDFWREARILSNLHHPNVVAFYGVVPDSAGGTLATVTEFMANGSLRSALVKKDKLLDHRRKLIIAMDAAFGMEYLHSRNIVHFDLKCDNLLVNLRDPQRPICKVGDFGLSRIKRNTLVSGGVRGTLPWMAPELLNGITNRVSEKVDVFSFGITLWEILTGEEPYANMHCGAIIGGLVKNTLRPPIPERCDPEWRNLMEQCWSADPQSRPSFTEITNRLRSMSVALQTKGQTNLVRQVKPDLPM</sequence>
<dbReference type="GO" id="GO:0005524">
    <property type="term" value="F:ATP binding"/>
    <property type="evidence" value="ECO:0007669"/>
    <property type="project" value="UniProtKB-UniRule"/>
</dbReference>
<gene>
    <name evidence="13" type="ORF">CDL12_04518</name>
</gene>
<dbReference type="SUPFAM" id="SSF54277">
    <property type="entry name" value="CAD &amp; PB1 domains"/>
    <property type="match status" value="1"/>
</dbReference>
<dbReference type="OrthoDB" id="4062651at2759"/>
<evidence type="ECO:0000256" key="3">
    <source>
        <dbReference type="ARBA" id="ARBA00022527"/>
    </source>
</evidence>
<organism evidence="13 14">
    <name type="scientific">Handroanthus impetiginosus</name>
    <dbReference type="NCBI Taxonomy" id="429701"/>
    <lineage>
        <taxon>Eukaryota</taxon>
        <taxon>Viridiplantae</taxon>
        <taxon>Streptophyta</taxon>
        <taxon>Embryophyta</taxon>
        <taxon>Tracheophyta</taxon>
        <taxon>Spermatophyta</taxon>
        <taxon>Magnoliopsida</taxon>
        <taxon>eudicotyledons</taxon>
        <taxon>Gunneridae</taxon>
        <taxon>Pentapetalae</taxon>
        <taxon>asterids</taxon>
        <taxon>lamiids</taxon>
        <taxon>Lamiales</taxon>
        <taxon>Bignoniaceae</taxon>
        <taxon>Crescentiina</taxon>
        <taxon>Tabebuia alliance</taxon>
        <taxon>Handroanthus</taxon>
    </lineage>
</organism>
<dbReference type="FunFam" id="3.30.200.20:FF:000081">
    <property type="entry name" value="Octicosapeptide/phox/Bem1p domain kinase superfamily protein"/>
    <property type="match status" value="1"/>
</dbReference>
<dbReference type="PANTHER" id="PTHR23257">
    <property type="entry name" value="SERINE-THREONINE PROTEIN KINASE"/>
    <property type="match status" value="1"/>
</dbReference>
<dbReference type="SMART" id="SM00220">
    <property type="entry name" value="S_TKc"/>
    <property type="match status" value="1"/>
</dbReference>
<dbReference type="InterPro" id="IPR008271">
    <property type="entry name" value="Ser/Thr_kinase_AS"/>
</dbReference>
<accession>A0A2G9HZ16</accession>
<dbReference type="EMBL" id="NKXS01000701">
    <property type="protein sequence ID" value="PIN22757.1"/>
    <property type="molecule type" value="Genomic_DNA"/>
</dbReference>
<dbReference type="PRINTS" id="PR00109">
    <property type="entry name" value="TYRKINASE"/>
</dbReference>
<dbReference type="GO" id="GO:0010928">
    <property type="term" value="P:regulation of auxin mediated signaling pathway"/>
    <property type="evidence" value="ECO:0007669"/>
    <property type="project" value="UniProtKB-ARBA"/>
</dbReference>
<evidence type="ECO:0000256" key="1">
    <source>
        <dbReference type="ARBA" id="ARBA00004496"/>
    </source>
</evidence>
<dbReference type="EC" id="2.7.11.1" evidence="13"/>
<evidence type="ECO:0000256" key="11">
    <source>
        <dbReference type="SAM" id="MobiDB-lite"/>
    </source>
</evidence>
<dbReference type="Gene3D" id="3.30.200.20">
    <property type="entry name" value="Phosphorylase Kinase, domain 1"/>
    <property type="match status" value="1"/>
</dbReference>
<reference evidence="14" key="1">
    <citation type="journal article" date="2018" name="Gigascience">
        <title>Genome assembly of the Pink Ipe (Handroanthus impetiginosus, Bignoniaceae), a highly valued, ecologically keystone Neotropical timber forest tree.</title>
        <authorList>
            <person name="Silva-Junior O.B."/>
            <person name="Grattapaglia D."/>
            <person name="Novaes E."/>
            <person name="Collevatti R.G."/>
        </authorList>
    </citation>
    <scope>NUCLEOTIDE SEQUENCE [LARGE SCALE GENOMIC DNA]</scope>
    <source>
        <strain evidence="14">cv. UFG-1</strain>
    </source>
</reference>
<dbReference type="CDD" id="cd06410">
    <property type="entry name" value="PB1_UP2"/>
    <property type="match status" value="1"/>
</dbReference>
<name>A0A2G9HZ16_9LAMI</name>
<evidence type="ECO:0000256" key="9">
    <source>
        <dbReference type="ARBA" id="ARBA00023294"/>
    </source>
</evidence>
<proteinExistence type="predicted"/>
<dbReference type="InterPro" id="IPR050167">
    <property type="entry name" value="Ser_Thr_protein_kinase"/>
</dbReference>
<dbReference type="Proteomes" id="UP000231279">
    <property type="component" value="Unassembled WGS sequence"/>
</dbReference>
<feature type="region of interest" description="Disordered" evidence="11">
    <location>
        <begin position="653"/>
        <end position="694"/>
    </location>
</feature>
<dbReference type="STRING" id="429701.A0A2G9HZ16"/>
<keyword evidence="14" id="KW-1185">Reference proteome</keyword>
<feature type="compositionally biased region" description="Basic and acidic residues" evidence="11">
    <location>
        <begin position="667"/>
        <end position="685"/>
    </location>
</feature>
<dbReference type="Gene3D" id="1.10.510.10">
    <property type="entry name" value="Transferase(Phosphotransferase) domain 1"/>
    <property type="match status" value="1"/>
</dbReference>
<feature type="compositionally biased region" description="Polar residues" evidence="11">
    <location>
        <begin position="762"/>
        <end position="779"/>
    </location>
</feature>
<protein>
    <submittedName>
        <fullName evidence="13">Tyrosine kinase</fullName>
        <ecNumber evidence="13">2.7.11.1</ecNumber>
    </submittedName>
</protein>
<evidence type="ECO:0000313" key="14">
    <source>
        <dbReference type="Proteomes" id="UP000231279"/>
    </source>
</evidence>
<evidence type="ECO:0000256" key="7">
    <source>
        <dbReference type="ARBA" id="ARBA00022777"/>
    </source>
</evidence>
<feature type="region of interest" description="Disordered" evidence="11">
    <location>
        <begin position="729"/>
        <end position="779"/>
    </location>
</feature>
<dbReference type="InterPro" id="IPR000270">
    <property type="entry name" value="PB1_dom"/>
</dbReference>
<evidence type="ECO:0000256" key="6">
    <source>
        <dbReference type="ARBA" id="ARBA00022741"/>
    </source>
</evidence>
<dbReference type="GO" id="GO:0009734">
    <property type="term" value="P:auxin-activated signaling pathway"/>
    <property type="evidence" value="ECO:0007669"/>
    <property type="project" value="UniProtKB-KW"/>
</dbReference>
<feature type="compositionally biased region" description="Low complexity" evidence="11">
    <location>
        <begin position="731"/>
        <end position="744"/>
    </location>
</feature>